<dbReference type="GeneID" id="55594034"/>
<name>A0A7D4BP76_9EURY</name>
<evidence type="ECO:0000256" key="1">
    <source>
        <dbReference type="ARBA" id="ARBA00022630"/>
    </source>
</evidence>
<dbReference type="PRINTS" id="PR00469">
    <property type="entry name" value="PNDRDTASEII"/>
</dbReference>
<evidence type="ECO:0000313" key="4">
    <source>
        <dbReference type="EMBL" id="QKG91957.1"/>
    </source>
</evidence>
<dbReference type="SUPFAM" id="SSF51905">
    <property type="entry name" value="FAD/NAD(P)-binding domain"/>
    <property type="match status" value="1"/>
</dbReference>
<accession>A0A7D4BP76</accession>
<proteinExistence type="predicted"/>
<dbReference type="RefSeq" id="WP_173228517.1">
    <property type="nucleotide sequence ID" value="NZ_CP053941.1"/>
</dbReference>
<dbReference type="Gene3D" id="3.50.50.60">
    <property type="entry name" value="FAD/NAD(P)-binding domain"/>
    <property type="match status" value="1"/>
</dbReference>
<dbReference type="InterPro" id="IPR050097">
    <property type="entry name" value="Ferredoxin-NADP_redctase_2"/>
</dbReference>
<dbReference type="EMBL" id="CP053941">
    <property type="protein sequence ID" value="QKG91957.1"/>
    <property type="molecule type" value="Genomic_DNA"/>
</dbReference>
<evidence type="ECO:0000256" key="2">
    <source>
        <dbReference type="ARBA" id="ARBA00023002"/>
    </source>
</evidence>
<dbReference type="InterPro" id="IPR036188">
    <property type="entry name" value="FAD/NAD-bd_sf"/>
</dbReference>
<dbReference type="Pfam" id="PF07992">
    <property type="entry name" value="Pyr_redox_2"/>
    <property type="match status" value="1"/>
</dbReference>
<reference evidence="4 5" key="1">
    <citation type="submission" date="2020-05" db="EMBL/GenBank/DDBJ databases">
        <title>Halorubrum RHB-C sp.nov., an extremely halophilic archaeon isolated from solar salt farm.</title>
        <authorList>
            <person name="Ho H."/>
            <person name="Danganan R.E."/>
            <person name="Dedeles G.R."/>
            <person name="Kim S.-G."/>
        </authorList>
    </citation>
    <scope>NUCLEOTIDE SEQUENCE [LARGE SCALE GENOMIC DNA]</scope>
    <source>
        <strain evidence="4 5">RHB-C</strain>
    </source>
</reference>
<protein>
    <submittedName>
        <fullName evidence="4">NAD(P)/FAD-dependent oxidoreductase</fullName>
    </submittedName>
</protein>
<dbReference type="GO" id="GO:0016491">
    <property type="term" value="F:oxidoreductase activity"/>
    <property type="evidence" value="ECO:0007669"/>
    <property type="project" value="UniProtKB-KW"/>
</dbReference>
<evidence type="ECO:0000259" key="3">
    <source>
        <dbReference type="Pfam" id="PF07992"/>
    </source>
</evidence>
<keyword evidence="5" id="KW-1185">Reference proteome</keyword>
<feature type="domain" description="FAD/NAD(P)-binding" evidence="3">
    <location>
        <begin position="15"/>
        <end position="121"/>
    </location>
</feature>
<keyword evidence="1" id="KW-0285">Flavoprotein</keyword>
<dbReference type="Proteomes" id="UP000505020">
    <property type="component" value="Chromosome"/>
</dbReference>
<dbReference type="InterPro" id="IPR023753">
    <property type="entry name" value="FAD/NAD-binding_dom"/>
</dbReference>
<keyword evidence="2" id="KW-0560">Oxidoreductase</keyword>
<gene>
    <name evidence="4" type="ORF">HPS36_03490</name>
</gene>
<dbReference type="KEGG" id="hsai:HPS36_03490"/>
<dbReference type="AlphaFoldDB" id="A0A7D4BP76"/>
<sequence length="343" mass="37388">MSTTDPEATHDCDRDVAVVGGGPAGCSAAVFCAREGLDTVVFDRGRSSLKRCAHLENYLGFPAGIDIETLYGLIHDHAETAGCEIDSDLVESVARADDGEGFVVTPQEGDPVTARRVIAATRYDGSYLRGLDDDAAMFETYEEGDEEHDWFDREYPDRDGTTPVDGLYVASPSDETDTQAIMAAGRGARVAHRVIADARIDDGWWEAVADGVDWVRREAELDDEWNDRDRWTEWFDDHYGDDAPVDTDSDRYRRVRAAAIDESLSSYVEPDEIEERAAEGQAALASHLDADRVAGALDAETLLDAVDTETLLDGVDDETLLDAVDEDSVRDRAAELGATLGGS</sequence>
<evidence type="ECO:0000313" key="5">
    <source>
        <dbReference type="Proteomes" id="UP000505020"/>
    </source>
</evidence>
<dbReference type="PANTHER" id="PTHR48105">
    <property type="entry name" value="THIOREDOXIN REDUCTASE 1-RELATED-RELATED"/>
    <property type="match status" value="1"/>
</dbReference>
<organism evidence="4 5">
    <name type="scientific">Halorubrum salinarum</name>
    <dbReference type="NCBI Taxonomy" id="2739057"/>
    <lineage>
        <taxon>Archaea</taxon>
        <taxon>Methanobacteriati</taxon>
        <taxon>Methanobacteriota</taxon>
        <taxon>Stenosarchaea group</taxon>
        <taxon>Halobacteria</taxon>
        <taxon>Halobacteriales</taxon>
        <taxon>Haloferacaceae</taxon>
        <taxon>Halorubrum</taxon>
    </lineage>
</organism>